<evidence type="ECO:0000256" key="3">
    <source>
        <dbReference type="ARBA" id="ARBA00022553"/>
    </source>
</evidence>
<keyword evidence="5" id="KW-0547">Nucleotide-binding</keyword>
<dbReference type="PANTHER" id="PTHR41523">
    <property type="entry name" value="TWO-COMPONENT SYSTEM SENSOR PROTEIN"/>
    <property type="match status" value="1"/>
</dbReference>
<dbReference type="NCBIfam" id="TIGR00229">
    <property type="entry name" value="sensory_box"/>
    <property type="match status" value="2"/>
</dbReference>
<sequence length="466" mass="52711">MEHPIRHAEQQNAEQIMELAVEASPNGMVMIDEQGLIVLVNQSVETMFGYNREELIGQSIECLVPTRFAHSHPMQRQSYFCQPTTRAMGKGRDLYGLHKSGLEFPVEIGLNPIETDRGTWVLAAVVDITSRKRAEQIMSLAVEAAPNGMILTDKVGDIVLVNSTVERIFGFGREELVGQPVSILVPERFRDMHPHLREHYYEYPEARAMGHGRDLYGIHKSGREIPLEIGLNPIQTEQGLMILASVVDITERKQQEEAIMKALKEKEMLLSEIHHRVKNNLQIIDSLIGIQSETMTDERAQNVLLECQNRIKSMAVIHRTLYESQDFSLVDMEQVTHTLLENLFASYAIEKSKIWLEFAVKDVRLPINVSITLGLIINELCSNVFKHAYPDEKSGPLSIRMSRIEGECFELEISDQGVGIPDSFVVEESKTLGLILVQLLSEQISASLSINNRHPTQFTLRFCNQA</sequence>
<proteinExistence type="predicted"/>
<protein>
    <recommendedName>
        <fullName evidence="2">histidine kinase</fullName>
        <ecNumber evidence="2">2.7.13.3</ecNumber>
    </recommendedName>
</protein>
<dbReference type="Pfam" id="PF00989">
    <property type="entry name" value="PAS"/>
    <property type="match status" value="1"/>
</dbReference>
<keyword evidence="3" id="KW-0597">Phosphoprotein</keyword>
<dbReference type="PROSITE" id="PS50112">
    <property type="entry name" value="PAS"/>
    <property type="match status" value="2"/>
</dbReference>
<dbReference type="InterPro" id="IPR000700">
    <property type="entry name" value="PAS-assoc_C"/>
</dbReference>
<dbReference type="InterPro" id="IPR013767">
    <property type="entry name" value="PAS_fold"/>
</dbReference>
<dbReference type="InterPro" id="IPR003594">
    <property type="entry name" value="HATPase_dom"/>
</dbReference>
<evidence type="ECO:0000259" key="9">
    <source>
        <dbReference type="PROSITE" id="PS50112"/>
    </source>
</evidence>
<evidence type="ECO:0000256" key="6">
    <source>
        <dbReference type="ARBA" id="ARBA00022777"/>
    </source>
</evidence>
<dbReference type="InterPro" id="IPR036890">
    <property type="entry name" value="HATPase_C_sf"/>
</dbReference>
<feature type="domain" description="PAC" evidence="10">
    <location>
        <begin position="211"/>
        <end position="261"/>
    </location>
</feature>
<evidence type="ECO:0000256" key="2">
    <source>
        <dbReference type="ARBA" id="ARBA00012438"/>
    </source>
</evidence>
<dbReference type="Pfam" id="PF13426">
    <property type="entry name" value="PAS_9"/>
    <property type="match status" value="1"/>
</dbReference>
<keyword evidence="4" id="KW-0808">Transferase</keyword>
<dbReference type="Proteomes" id="UP000310249">
    <property type="component" value="Unassembled WGS sequence"/>
</dbReference>
<accession>A0A5S3WK41</accession>
<dbReference type="AlphaFoldDB" id="A0A5S3WK41"/>
<organism evidence="11 12">
    <name type="scientific">Pseudoalteromonas rubra</name>
    <dbReference type="NCBI Taxonomy" id="43658"/>
    <lineage>
        <taxon>Bacteria</taxon>
        <taxon>Pseudomonadati</taxon>
        <taxon>Pseudomonadota</taxon>
        <taxon>Gammaproteobacteria</taxon>
        <taxon>Alteromonadales</taxon>
        <taxon>Pseudoalteromonadaceae</taxon>
        <taxon>Pseudoalteromonas</taxon>
    </lineage>
</organism>
<feature type="domain" description="PAS" evidence="9">
    <location>
        <begin position="13"/>
        <end position="59"/>
    </location>
</feature>
<dbReference type="InterPro" id="IPR000014">
    <property type="entry name" value="PAS"/>
</dbReference>
<dbReference type="SUPFAM" id="SSF55874">
    <property type="entry name" value="ATPase domain of HSP90 chaperone/DNA topoisomerase II/histidine kinase"/>
    <property type="match status" value="1"/>
</dbReference>
<dbReference type="Pfam" id="PF07568">
    <property type="entry name" value="HisKA_2"/>
    <property type="match status" value="1"/>
</dbReference>
<feature type="domain" description="PAS" evidence="9">
    <location>
        <begin position="134"/>
        <end position="187"/>
    </location>
</feature>
<dbReference type="GO" id="GO:0005524">
    <property type="term" value="F:ATP binding"/>
    <property type="evidence" value="ECO:0007669"/>
    <property type="project" value="UniProtKB-KW"/>
</dbReference>
<dbReference type="SMART" id="SM00387">
    <property type="entry name" value="HATPase_c"/>
    <property type="match status" value="1"/>
</dbReference>
<evidence type="ECO:0000256" key="7">
    <source>
        <dbReference type="ARBA" id="ARBA00022840"/>
    </source>
</evidence>
<dbReference type="SMART" id="SM00091">
    <property type="entry name" value="PAS"/>
    <property type="match status" value="2"/>
</dbReference>
<dbReference type="InterPro" id="IPR011495">
    <property type="entry name" value="Sig_transdc_His_kin_sub2_dim/P"/>
</dbReference>
<keyword evidence="8" id="KW-0843">Virulence</keyword>
<comment type="caution">
    <text evidence="11">The sequence shown here is derived from an EMBL/GenBank/DDBJ whole genome shotgun (WGS) entry which is preliminary data.</text>
</comment>
<dbReference type="EMBL" id="PNCI01000041">
    <property type="protein sequence ID" value="TMP26809.1"/>
    <property type="molecule type" value="Genomic_DNA"/>
</dbReference>
<evidence type="ECO:0000256" key="5">
    <source>
        <dbReference type="ARBA" id="ARBA00022741"/>
    </source>
</evidence>
<keyword evidence="6 11" id="KW-0418">Kinase</keyword>
<reference evidence="12" key="2">
    <citation type="submission" date="2019-06" db="EMBL/GenBank/DDBJ databases">
        <title>Co-occurence of chitin degradation, pigmentation and bioactivity in marine Pseudoalteromonas.</title>
        <authorList>
            <person name="Sonnenschein E.C."/>
            <person name="Bech P.K."/>
        </authorList>
    </citation>
    <scope>NUCLEOTIDE SEQUENCE [LARGE SCALE GENOMIC DNA]</scope>
    <source>
        <strain evidence="12">S2676</strain>
    </source>
</reference>
<keyword evidence="7" id="KW-0067">ATP-binding</keyword>
<dbReference type="RefSeq" id="WP_138551227.1">
    <property type="nucleotide sequence ID" value="NZ_PNCH01000018.1"/>
</dbReference>
<dbReference type="SUPFAM" id="SSF55785">
    <property type="entry name" value="PYP-like sensor domain (PAS domain)"/>
    <property type="match status" value="2"/>
</dbReference>
<dbReference type="PROSITE" id="PS50113">
    <property type="entry name" value="PAC"/>
    <property type="match status" value="1"/>
</dbReference>
<dbReference type="CDD" id="cd00130">
    <property type="entry name" value="PAS"/>
    <property type="match status" value="2"/>
</dbReference>
<dbReference type="InterPro" id="IPR035965">
    <property type="entry name" value="PAS-like_dom_sf"/>
</dbReference>
<evidence type="ECO:0000259" key="10">
    <source>
        <dbReference type="PROSITE" id="PS50113"/>
    </source>
</evidence>
<dbReference type="Gene3D" id="3.30.565.10">
    <property type="entry name" value="Histidine kinase-like ATPase, C-terminal domain"/>
    <property type="match status" value="1"/>
</dbReference>
<dbReference type="GO" id="GO:0004673">
    <property type="term" value="F:protein histidine kinase activity"/>
    <property type="evidence" value="ECO:0007669"/>
    <property type="project" value="UniProtKB-EC"/>
</dbReference>
<evidence type="ECO:0000313" key="12">
    <source>
        <dbReference type="Proteomes" id="UP000310249"/>
    </source>
</evidence>
<evidence type="ECO:0000256" key="4">
    <source>
        <dbReference type="ARBA" id="ARBA00022679"/>
    </source>
</evidence>
<dbReference type="Gene3D" id="3.30.450.20">
    <property type="entry name" value="PAS domain"/>
    <property type="match status" value="2"/>
</dbReference>
<name>A0A5S3WK41_9GAMM</name>
<evidence type="ECO:0000313" key="11">
    <source>
        <dbReference type="EMBL" id="TMP26809.1"/>
    </source>
</evidence>
<evidence type="ECO:0000256" key="1">
    <source>
        <dbReference type="ARBA" id="ARBA00000085"/>
    </source>
</evidence>
<dbReference type="PANTHER" id="PTHR41523:SF8">
    <property type="entry name" value="ETHYLENE RESPONSE SENSOR PROTEIN"/>
    <property type="match status" value="1"/>
</dbReference>
<dbReference type="Pfam" id="PF13581">
    <property type="entry name" value="HATPase_c_2"/>
    <property type="match status" value="1"/>
</dbReference>
<dbReference type="GO" id="GO:0006355">
    <property type="term" value="P:regulation of DNA-templated transcription"/>
    <property type="evidence" value="ECO:0007669"/>
    <property type="project" value="InterPro"/>
</dbReference>
<reference evidence="11 12" key="1">
    <citation type="submission" date="2018-01" db="EMBL/GenBank/DDBJ databases">
        <authorList>
            <person name="Paulsen S."/>
            <person name="Gram L.K."/>
        </authorList>
    </citation>
    <scope>NUCLEOTIDE SEQUENCE [LARGE SCALE GENOMIC DNA]</scope>
    <source>
        <strain evidence="11 12">S2676</strain>
    </source>
</reference>
<dbReference type="OrthoDB" id="7052769at2"/>
<evidence type="ECO:0000256" key="8">
    <source>
        <dbReference type="ARBA" id="ARBA00023026"/>
    </source>
</evidence>
<comment type="catalytic activity">
    <reaction evidence="1">
        <text>ATP + protein L-histidine = ADP + protein N-phospho-L-histidine.</text>
        <dbReference type="EC" id="2.7.13.3"/>
    </reaction>
</comment>
<dbReference type="EC" id="2.7.13.3" evidence="2"/>
<gene>
    <name evidence="11" type="ORF">CWB99_17065</name>
</gene>